<accession>A0A0C4E5G9</accession>
<dbReference type="Gene3D" id="1.10.555.10">
    <property type="entry name" value="Rho GTPase activation protein"/>
    <property type="match status" value="1"/>
</dbReference>
<feature type="domain" description="Rho-GAP" evidence="2">
    <location>
        <begin position="165"/>
        <end position="431"/>
    </location>
</feature>
<gene>
    <name evidence="3" type="ORF">MAPG_07735</name>
</gene>
<feature type="region of interest" description="Disordered" evidence="1">
    <location>
        <begin position="445"/>
        <end position="564"/>
    </location>
</feature>
<dbReference type="EMBL" id="GL876972">
    <property type="protein sequence ID" value="KLU88751.1"/>
    <property type="molecule type" value="Genomic_DNA"/>
</dbReference>
<dbReference type="GO" id="GO:0007165">
    <property type="term" value="P:signal transduction"/>
    <property type="evidence" value="ECO:0007669"/>
    <property type="project" value="InterPro"/>
</dbReference>
<feature type="region of interest" description="Disordered" evidence="1">
    <location>
        <begin position="960"/>
        <end position="983"/>
    </location>
</feature>
<dbReference type="Proteomes" id="UP000011715">
    <property type="component" value="Unassembled WGS sequence"/>
</dbReference>
<evidence type="ECO:0000313" key="5">
    <source>
        <dbReference type="Proteomes" id="UP000011715"/>
    </source>
</evidence>
<feature type="compositionally biased region" description="Basic residues" evidence="1">
    <location>
        <begin position="756"/>
        <end position="765"/>
    </location>
</feature>
<feature type="region of interest" description="Disordered" evidence="1">
    <location>
        <begin position="1095"/>
        <end position="1115"/>
    </location>
</feature>
<dbReference type="InterPro" id="IPR000198">
    <property type="entry name" value="RhoGAP_dom"/>
</dbReference>
<feature type="compositionally biased region" description="Polar residues" evidence="1">
    <location>
        <begin position="648"/>
        <end position="657"/>
    </location>
</feature>
<evidence type="ECO:0000259" key="2">
    <source>
        <dbReference type="PROSITE" id="PS50238"/>
    </source>
</evidence>
<feature type="compositionally biased region" description="Basic and acidic residues" evidence="1">
    <location>
        <begin position="1028"/>
        <end position="1043"/>
    </location>
</feature>
<feature type="compositionally biased region" description="Polar residues" evidence="1">
    <location>
        <begin position="689"/>
        <end position="703"/>
    </location>
</feature>
<dbReference type="SUPFAM" id="SSF48350">
    <property type="entry name" value="GTPase activation domain, GAP"/>
    <property type="match status" value="1"/>
</dbReference>
<reference evidence="3" key="2">
    <citation type="submission" date="2010-05" db="EMBL/GenBank/DDBJ databases">
        <title>The Genome Sequence of Magnaporthe poae strain ATCC 64411.</title>
        <authorList>
            <consortium name="The Broad Institute Genome Sequencing Platform"/>
            <consortium name="Broad Institute Genome Sequencing Center for Infectious Disease"/>
            <person name="Ma L.-J."/>
            <person name="Dead R."/>
            <person name="Young S."/>
            <person name="Zeng Q."/>
            <person name="Koehrsen M."/>
            <person name="Alvarado L."/>
            <person name="Berlin A."/>
            <person name="Chapman S.B."/>
            <person name="Chen Z."/>
            <person name="Freedman E."/>
            <person name="Gellesch M."/>
            <person name="Goldberg J."/>
            <person name="Griggs A."/>
            <person name="Gujja S."/>
            <person name="Heilman E.R."/>
            <person name="Heiman D."/>
            <person name="Hepburn T."/>
            <person name="Howarth C."/>
            <person name="Jen D."/>
            <person name="Larson L."/>
            <person name="Mehta T."/>
            <person name="Neiman D."/>
            <person name="Pearson M."/>
            <person name="Roberts A."/>
            <person name="Saif S."/>
            <person name="Shea T."/>
            <person name="Shenoy N."/>
            <person name="Sisk P."/>
            <person name="Stolte C."/>
            <person name="Sykes S."/>
            <person name="Walk T."/>
            <person name="White J."/>
            <person name="Yandava C."/>
            <person name="Haas B."/>
            <person name="Nusbaum C."/>
            <person name="Birren B."/>
        </authorList>
    </citation>
    <scope>NUCLEOTIDE SEQUENCE</scope>
    <source>
        <strain evidence="3">ATCC 64411</strain>
    </source>
</reference>
<evidence type="ECO:0000313" key="4">
    <source>
        <dbReference type="EnsemblFungi" id="MAPG_07735T0"/>
    </source>
</evidence>
<protein>
    <recommendedName>
        <fullName evidence="2">Rho-GAP domain-containing protein</fullName>
    </recommendedName>
</protein>
<keyword evidence="5" id="KW-1185">Reference proteome</keyword>
<reference evidence="4" key="4">
    <citation type="journal article" date="2015" name="G3 (Bethesda)">
        <title>Genome sequences of three phytopathogenic species of the Magnaporthaceae family of fungi.</title>
        <authorList>
            <person name="Okagaki L.H."/>
            <person name="Nunes C.C."/>
            <person name="Sailsbery J."/>
            <person name="Clay B."/>
            <person name="Brown D."/>
            <person name="John T."/>
            <person name="Oh Y."/>
            <person name="Young N."/>
            <person name="Fitzgerald M."/>
            <person name="Haas B.J."/>
            <person name="Zeng Q."/>
            <person name="Young S."/>
            <person name="Adiconis X."/>
            <person name="Fan L."/>
            <person name="Levin J.Z."/>
            <person name="Mitchell T.K."/>
            <person name="Okubara P.A."/>
            <person name="Farman M.L."/>
            <person name="Kohn L.M."/>
            <person name="Birren B."/>
            <person name="Ma L.-J."/>
            <person name="Dean R.A."/>
        </authorList>
    </citation>
    <scope>NUCLEOTIDE SEQUENCE</scope>
    <source>
        <strain evidence="4">ATCC 64411 / 73-15</strain>
    </source>
</reference>
<dbReference type="Pfam" id="PF00620">
    <property type="entry name" value="RhoGAP"/>
    <property type="match status" value="1"/>
</dbReference>
<dbReference type="InterPro" id="IPR008936">
    <property type="entry name" value="Rho_GTPase_activation_prot"/>
</dbReference>
<reference evidence="4" key="5">
    <citation type="submission" date="2015-06" db="UniProtKB">
        <authorList>
            <consortium name="EnsemblFungi"/>
        </authorList>
    </citation>
    <scope>IDENTIFICATION</scope>
    <source>
        <strain evidence="4">ATCC 64411</strain>
    </source>
</reference>
<reference evidence="3" key="3">
    <citation type="submission" date="2011-03" db="EMBL/GenBank/DDBJ databases">
        <title>Annotation of Magnaporthe poae ATCC 64411.</title>
        <authorList>
            <person name="Ma L.-J."/>
            <person name="Dead R."/>
            <person name="Young S.K."/>
            <person name="Zeng Q."/>
            <person name="Gargeya S."/>
            <person name="Fitzgerald M."/>
            <person name="Haas B."/>
            <person name="Abouelleil A."/>
            <person name="Alvarado L."/>
            <person name="Arachchi H.M."/>
            <person name="Berlin A."/>
            <person name="Brown A."/>
            <person name="Chapman S.B."/>
            <person name="Chen Z."/>
            <person name="Dunbar C."/>
            <person name="Freedman E."/>
            <person name="Gearin G."/>
            <person name="Gellesch M."/>
            <person name="Goldberg J."/>
            <person name="Griggs A."/>
            <person name="Gujja S."/>
            <person name="Heiman D."/>
            <person name="Howarth C."/>
            <person name="Larson L."/>
            <person name="Lui A."/>
            <person name="MacDonald P.J.P."/>
            <person name="Mehta T."/>
            <person name="Montmayeur A."/>
            <person name="Murphy C."/>
            <person name="Neiman D."/>
            <person name="Pearson M."/>
            <person name="Priest M."/>
            <person name="Roberts A."/>
            <person name="Saif S."/>
            <person name="Shea T."/>
            <person name="Shenoy N."/>
            <person name="Sisk P."/>
            <person name="Stolte C."/>
            <person name="Sykes S."/>
            <person name="Yandava C."/>
            <person name="Wortman J."/>
            <person name="Nusbaum C."/>
            <person name="Birren B."/>
        </authorList>
    </citation>
    <scope>NUCLEOTIDE SEQUENCE</scope>
    <source>
        <strain evidence="3">ATCC 64411</strain>
    </source>
</reference>
<dbReference type="OrthoDB" id="9994905at2759"/>
<feature type="compositionally biased region" description="Polar residues" evidence="1">
    <location>
        <begin position="664"/>
        <end position="675"/>
    </location>
</feature>
<reference evidence="5" key="1">
    <citation type="submission" date="2010-05" db="EMBL/GenBank/DDBJ databases">
        <title>The genome sequence of Magnaporthe poae strain ATCC 64411.</title>
        <authorList>
            <person name="Ma L.-J."/>
            <person name="Dead R."/>
            <person name="Young S."/>
            <person name="Zeng Q."/>
            <person name="Koehrsen M."/>
            <person name="Alvarado L."/>
            <person name="Berlin A."/>
            <person name="Chapman S.B."/>
            <person name="Chen Z."/>
            <person name="Freedman E."/>
            <person name="Gellesch M."/>
            <person name="Goldberg J."/>
            <person name="Griggs A."/>
            <person name="Gujja S."/>
            <person name="Heilman E.R."/>
            <person name="Heiman D."/>
            <person name="Hepburn T."/>
            <person name="Howarth C."/>
            <person name="Jen D."/>
            <person name="Larson L."/>
            <person name="Mehta T."/>
            <person name="Neiman D."/>
            <person name="Pearson M."/>
            <person name="Roberts A."/>
            <person name="Saif S."/>
            <person name="Shea T."/>
            <person name="Shenoy N."/>
            <person name="Sisk P."/>
            <person name="Stolte C."/>
            <person name="Sykes S."/>
            <person name="Walk T."/>
            <person name="White J."/>
            <person name="Yandava C."/>
            <person name="Haas B."/>
            <person name="Nusbaum C."/>
            <person name="Birren B."/>
        </authorList>
    </citation>
    <scope>NUCLEOTIDE SEQUENCE [LARGE SCALE GENOMIC DNA]</scope>
    <source>
        <strain evidence="5">ATCC 64411 / 73-15</strain>
    </source>
</reference>
<dbReference type="AlphaFoldDB" id="A0A0C4E5G9"/>
<dbReference type="STRING" id="644358.A0A0C4E5G9"/>
<sequence length="1141" mass="122003">MDSSKPAIPVRAPGRLPPSLTFAALQSAPASSSSSRRRERSSNTWTSSSADMALLSDTDEVEDRTWFVEEYNRLASKYGIRPLAPEDFDDAPSVVEVAPPGKKKWFSRKRDASGSRTTSGKSDKTLGHKASIGDLHLNLGVQGKRDSPKDKSLQTLVKLCGKSFLYLPTEYTPGCLVVPTCLRATGQYLAQNGPQEKGLFRVPGSVRAVNALYDYYCADYDGGGTISGTVRTPNLPSHLDFGVHDVASTFKRLLAGLPGGILGSVSVFDALVAIRGQLDGGLETNRTRQTRLRARLIALAIATLRSHYQRELVCAVFGLLCLVGRAAETAPREDDYGRPLPTSDLMGYNALGIIFGPLLLGGLIDHWSTHATAPSAGPMHLHPPLPPPRKDRSKRRAFSDGKRPATPVTVDKILIANSIAEMVIANWRDVVRHLKSASSTIHNDPALALPREAPMRSLRTSASESALGTLRRRTRLEKSDGSQDTPSEDLTIKKQRMKSSPGMVPFARRTSPRLASTTEEAVTDRAARVDSAAADEQGSKKQNGDLDVAESTSHTDGHITIGSTPYMDLADPHLGTAAAEPVQNIKFPSLFSNDRQPIAHQCALSGEQGQQSEEASKTDDTATNVGILVKAHRALKAKLAGAAHRGSRSITPHSSGIATKEESSCSTDGTLTKTSALEEPALNEGPLLGQSSLPVSRRFTTTVRRAPRTSEAAASPADADANGIRACQQHSSTRVSKSTSETQADDQAARDMGRKNAVRQQHRSRQSTGIVSKKAELGEDVPETQPSAPPIVELEEERLNLDRIPRFHIEEQDVAALRERGSPTRFHADTTVRMGRKLYTGCSVDEYHPYKNRENRLEPHGVTSETLTSTVQTTHNPWHDGETEALGRQDQPLGQVVGHSNMANGKPAMDYATVAPQIREPATPRQSLMASSPGSAMLRTRASVSGGNVRAMAALFESVAKESRGGPSPPVQGNGGGGALMTEYVTNATPPRTSRSSKSLRAGEISFSTGLYGGRTTGGGPGGQDGAGSEHDAHATKTIEEQSQKTQPSSQPAKKDSAAGSGGASIVRARTTPGTVVTASMPVTEDAPMAQCLRKSQSRASLGGEARRSRSRSPGTCLLHAQIRSLKMQLAAKVDESPLPL</sequence>
<feature type="compositionally biased region" description="Low complexity" evidence="1">
    <location>
        <begin position="25"/>
        <end position="34"/>
    </location>
</feature>
<dbReference type="EMBL" id="ADBL01001871">
    <property type="status" value="NOT_ANNOTATED_CDS"/>
    <property type="molecule type" value="Genomic_DNA"/>
</dbReference>
<feature type="compositionally biased region" description="Gly residues" evidence="1">
    <location>
        <begin position="1011"/>
        <end position="1026"/>
    </location>
</feature>
<feature type="region of interest" description="Disordered" evidence="1">
    <location>
        <begin position="25"/>
        <end position="54"/>
    </location>
</feature>
<feature type="region of interest" description="Disordered" evidence="1">
    <location>
        <begin position="105"/>
        <end position="128"/>
    </location>
</feature>
<proteinExistence type="predicted"/>
<evidence type="ECO:0000256" key="1">
    <source>
        <dbReference type="SAM" id="MobiDB-lite"/>
    </source>
</evidence>
<feature type="region of interest" description="Disordered" evidence="1">
    <location>
        <begin position="640"/>
        <end position="787"/>
    </location>
</feature>
<feature type="region of interest" description="Disordered" evidence="1">
    <location>
        <begin position="1008"/>
        <end position="1081"/>
    </location>
</feature>
<evidence type="ECO:0000313" key="3">
    <source>
        <dbReference type="EMBL" id="KLU88751.1"/>
    </source>
</evidence>
<dbReference type="VEuPathDB" id="FungiDB:MAPG_07735"/>
<dbReference type="SMART" id="SM00324">
    <property type="entry name" value="RhoGAP"/>
    <property type="match status" value="1"/>
</dbReference>
<dbReference type="eggNOG" id="ENOG502SAYM">
    <property type="taxonomic scope" value="Eukaryota"/>
</dbReference>
<feature type="compositionally biased region" description="Low complexity" evidence="1">
    <location>
        <begin position="712"/>
        <end position="721"/>
    </location>
</feature>
<dbReference type="CDD" id="cd00159">
    <property type="entry name" value="RhoGAP"/>
    <property type="match status" value="1"/>
</dbReference>
<dbReference type="EnsemblFungi" id="MAPG_07735T0">
    <property type="protein sequence ID" value="MAPG_07735T0"/>
    <property type="gene ID" value="MAPG_07735"/>
</dbReference>
<dbReference type="PROSITE" id="PS50238">
    <property type="entry name" value="RHOGAP"/>
    <property type="match status" value="1"/>
</dbReference>
<feature type="region of interest" description="Disordered" evidence="1">
    <location>
        <begin position="374"/>
        <end position="404"/>
    </location>
</feature>
<name>A0A0C4E5G9_MAGP6</name>
<organism evidence="4 5">
    <name type="scientific">Magnaporthiopsis poae (strain ATCC 64411 / 73-15)</name>
    <name type="common">Kentucky bluegrass fungus</name>
    <name type="synonym">Magnaporthe poae</name>
    <dbReference type="NCBI Taxonomy" id="644358"/>
    <lineage>
        <taxon>Eukaryota</taxon>
        <taxon>Fungi</taxon>
        <taxon>Dikarya</taxon>
        <taxon>Ascomycota</taxon>
        <taxon>Pezizomycotina</taxon>
        <taxon>Sordariomycetes</taxon>
        <taxon>Sordariomycetidae</taxon>
        <taxon>Magnaporthales</taxon>
        <taxon>Magnaporthaceae</taxon>
        <taxon>Magnaporthiopsis</taxon>
    </lineage>
</organism>
<feature type="compositionally biased region" description="Polar residues" evidence="1">
    <location>
        <begin position="728"/>
        <end position="742"/>
    </location>
</feature>